<keyword evidence="1" id="KW-0732">Signal</keyword>
<organism evidence="2 3">
    <name type="scientific">Limnohabitans curvus</name>
    <dbReference type="NCBI Taxonomy" id="323423"/>
    <lineage>
        <taxon>Bacteria</taxon>
        <taxon>Pseudomonadati</taxon>
        <taxon>Pseudomonadota</taxon>
        <taxon>Betaproteobacteria</taxon>
        <taxon>Burkholderiales</taxon>
        <taxon>Comamonadaceae</taxon>
        <taxon>Limnohabitans</taxon>
    </lineage>
</organism>
<feature type="signal peptide" evidence="1">
    <location>
        <begin position="1"/>
        <end position="24"/>
    </location>
</feature>
<dbReference type="InterPro" id="IPR010239">
    <property type="entry name" value="CHP02001"/>
</dbReference>
<evidence type="ECO:0000313" key="3">
    <source>
        <dbReference type="Proteomes" id="UP000251341"/>
    </source>
</evidence>
<dbReference type="NCBIfam" id="TIGR02001">
    <property type="entry name" value="gcw_chp"/>
    <property type="match status" value="1"/>
</dbReference>
<comment type="caution">
    <text evidence="2">The sequence shown here is derived from an EMBL/GenBank/DDBJ whole genome shotgun (WGS) entry which is preliminary data.</text>
</comment>
<sequence length="258" mass="27099">MEKTMNLKSKIVLALLATSSAAFAQTAPVAPEVTYNVGVVSQYRYRGLAQTKGDPALQGGVDYANANGFYLGAWGSTIKWIKEAGAGASPAADTKGPVELDVYGGYKFEAAGVAYDVGYLRYQYVGNTYNNISGNVNANTDEVYGAATYGVFTAKYSYAFSDLFGTANSKGSAYIDLSANLDLGNGYSLVPHVGHQKVSNSPNASYTDFALTLNKDLGDGLSASVAAISTNAKNVDAFTVNGYNTAKNAMVVGVKYSF</sequence>
<dbReference type="Proteomes" id="UP000251341">
    <property type="component" value="Unassembled WGS sequence"/>
</dbReference>
<feature type="chain" id="PRO_5016262357" description="Porin domain-containing protein" evidence="1">
    <location>
        <begin position="25"/>
        <end position="258"/>
    </location>
</feature>
<accession>A0A315ENF3</accession>
<dbReference type="Pfam" id="PF09694">
    <property type="entry name" value="Gcw_chp"/>
    <property type="match status" value="1"/>
</dbReference>
<evidence type="ECO:0008006" key="4">
    <source>
        <dbReference type="Google" id="ProtNLM"/>
    </source>
</evidence>
<name>A0A315ENF3_9BURK</name>
<evidence type="ECO:0000256" key="1">
    <source>
        <dbReference type="SAM" id="SignalP"/>
    </source>
</evidence>
<gene>
    <name evidence="2" type="ORF">B9Z44_07560</name>
</gene>
<dbReference type="AlphaFoldDB" id="A0A315ENF3"/>
<keyword evidence="3" id="KW-1185">Reference proteome</keyword>
<dbReference type="EMBL" id="NESP01000001">
    <property type="protein sequence ID" value="PUE59436.1"/>
    <property type="molecule type" value="Genomic_DNA"/>
</dbReference>
<protein>
    <recommendedName>
        <fullName evidence="4">Porin domain-containing protein</fullName>
    </recommendedName>
</protein>
<proteinExistence type="predicted"/>
<reference evidence="2 3" key="1">
    <citation type="submission" date="2017-04" db="EMBL/GenBank/DDBJ databases">
        <title>Unexpected and diverse lifestyles within the genus Limnohabitans.</title>
        <authorList>
            <person name="Kasalicky V."/>
            <person name="Mehrshad M."/>
            <person name="Andrei S.-A."/>
            <person name="Salcher M."/>
            <person name="Kratochvilova H."/>
            <person name="Simek K."/>
            <person name="Ghai R."/>
        </authorList>
    </citation>
    <scope>NUCLEOTIDE SEQUENCE [LARGE SCALE GENOMIC DNA]</scope>
    <source>
        <strain evidence="2 3">MWH-C5</strain>
    </source>
</reference>
<evidence type="ECO:0000313" key="2">
    <source>
        <dbReference type="EMBL" id="PUE59436.1"/>
    </source>
</evidence>